<keyword evidence="1" id="KW-0812">Transmembrane</keyword>
<protein>
    <recommendedName>
        <fullName evidence="4">YfhO family protein</fullName>
    </recommendedName>
</protein>
<gene>
    <name evidence="2" type="ORF">ACFP1F_09470</name>
</gene>
<feature type="transmembrane region" description="Helical" evidence="1">
    <location>
        <begin position="113"/>
        <end position="134"/>
    </location>
</feature>
<feature type="transmembrane region" description="Helical" evidence="1">
    <location>
        <begin position="294"/>
        <end position="313"/>
    </location>
</feature>
<keyword evidence="1" id="KW-0472">Membrane</keyword>
<comment type="caution">
    <text evidence="2">The sequence shown here is derived from an EMBL/GenBank/DDBJ whole genome shotgun (WGS) entry which is preliminary data.</text>
</comment>
<feature type="transmembrane region" description="Helical" evidence="1">
    <location>
        <begin position="531"/>
        <end position="549"/>
    </location>
</feature>
<feature type="transmembrane region" description="Helical" evidence="1">
    <location>
        <begin position="236"/>
        <end position="255"/>
    </location>
</feature>
<feature type="transmembrane region" description="Helical" evidence="1">
    <location>
        <begin position="12"/>
        <end position="36"/>
    </location>
</feature>
<feature type="transmembrane region" description="Helical" evidence="1">
    <location>
        <begin position="72"/>
        <end position="92"/>
    </location>
</feature>
<feature type="transmembrane region" description="Helical" evidence="1">
    <location>
        <begin position="357"/>
        <end position="376"/>
    </location>
</feature>
<evidence type="ECO:0008006" key="4">
    <source>
        <dbReference type="Google" id="ProtNLM"/>
    </source>
</evidence>
<keyword evidence="1" id="KW-1133">Transmembrane helix</keyword>
<evidence type="ECO:0000313" key="3">
    <source>
        <dbReference type="Proteomes" id="UP001596186"/>
    </source>
</evidence>
<feature type="transmembrane region" description="Helical" evidence="1">
    <location>
        <begin position="325"/>
        <end position="345"/>
    </location>
</feature>
<dbReference type="Proteomes" id="UP001596186">
    <property type="component" value="Unassembled WGS sequence"/>
</dbReference>
<feature type="transmembrane region" description="Helical" evidence="1">
    <location>
        <begin position="193"/>
        <end position="224"/>
    </location>
</feature>
<evidence type="ECO:0000256" key="1">
    <source>
        <dbReference type="SAM" id="Phobius"/>
    </source>
</evidence>
<evidence type="ECO:0000313" key="2">
    <source>
        <dbReference type="EMBL" id="MFC6323968.1"/>
    </source>
</evidence>
<dbReference type="EMBL" id="JBHSSN010000015">
    <property type="protein sequence ID" value="MFC6323968.1"/>
    <property type="molecule type" value="Genomic_DNA"/>
</dbReference>
<keyword evidence="3" id="KW-1185">Reference proteome</keyword>
<accession>A0ABW1UZS8</accession>
<name>A0ABW1UZS8_9LACO</name>
<feature type="transmembrane region" description="Helical" evidence="1">
    <location>
        <begin position="169"/>
        <end position="187"/>
    </location>
</feature>
<proteinExistence type="predicted"/>
<sequence>MQSSSKDHQNKYLKYTLWTVATLIVFVIASLATVYFTEIYHGQFWSYLGTSDNRFHAMRIEGLYESIKHHQYFPWINMSFMGGFGYIVNTFYSDLMIYPAAIFRLMGFSISKTFIAFYFLLNVLTFSTSFLSYLKVSKKYWNSLVFSFVYTLSTYRLHDLLFRHDVGELIVFVFLPIAFLGIYEIFYGKRQNWWYLTIGMTAIIYSHALSPILVAIVIVLIALCQYKELKIHPKRILSLVYAAITSLLLSLAYFLPMLEQMKHTDFNLAHSAISLSAGALELQDLIDASLNNVVTQPVIGLLMMTLAVIIFASYKKIDNPAVKHFSLLGAGLLVMSTRIFPWGILDKTPLKALQYPWRLDIVISIMIAIFIAYDPLHILKGRLGKMGMILVVMLLTVSASSRLGHTADAINTYAQYNKLETYSIGAGQEYLPVGTSPAALKERGHKPEVRSGKVKISDFKQDWSTLTLDYKNAKNAKVDLPIIGYYGYQATTKGNTSAVTMDKNNQNLAQVNLNGSGKLTVSYVQTNVQKYSRIFSVLSLIVMIVWFVADKFGFKFKKISHK</sequence>
<dbReference type="RefSeq" id="WP_125592989.1">
    <property type="nucleotide sequence ID" value="NZ_JBHSSN010000015.1"/>
</dbReference>
<reference evidence="3" key="1">
    <citation type="journal article" date="2019" name="Int. J. Syst. Evol. Microbiol.">
        <title>The Global Catalogue of Microorganisms (GCM) 10K type strain sequencing project: providing services to taxonomists for standard genome sequencing and annotation.</title>
        <authorList>
            <consortium name="The Broad Institute Genomics Platform"/>
            <consortium name="The Broad Institute Genome Sequencing Center for Infectious Disease"/>
            <person name="Wu L."/>
            <person name="Ma J."/>
        </authorList>
    </citation>
    <scope>NUCLEOTIDE SEQUENCE [LARGE SCALE GENOMIC DNA]</scope>
    <source>
        <strain evidence="3">CCM 8895</strain>
    </source>
</reference>
<organism evidence="2 3">
    <name type="scientific">Companilactobacillus baiquanensis</name>
    <dbReference type="NCBI Taxonomy" id="2486005"/>
    <lineage>
        <taxon>Bacteria</taxon>
        <taxon>Bacillati</taxon>
        <taxon>Bacillota</taxon>
        <taxon>Bacilli</taxon>
        <taxon>Lactobacillales</taxon>
        <taxon>Lactobacillaceae</taxon>
        <taxon>Companilactobacillus</taxon>
    </lineage>
</organism>